<keyword evidence="9" id="KW-0106">Calcium</keyword>
<reference evidence="17 18" key="1">
    <citation type="journal article" date="2011" name="Stand. Genomic Sci.">
        <title>Complete genome sequence of 'Thioalkalivibrio sulfidophilus' HL-EbGr7.</title>
        <authorList>
            <person name="Muyzer G."/>
            <person name="Sorokin D.Y."/>
            <person name="Mavromatis K."/>
            <person name="Lapidus A."/>
            <person name="Clum A."/>
            <person name="Ivanova N."/>
            <person name="Pati A."/>
            <person name="d'Haeseleer P."/>
            <person name="Woyke T."/>
            <person name="Kyrpides N.C."/>
        </authorList>
    </citation>
    <scope>NUCLEOTIDE SEQUENCE [LARGE SCALE GENOMIC DNA]</scope>
    <source>
        <strain evidence="17 18">HL-EbGR7</strain>
    </source>
</reference>
<evidence type="ECO:0000256" key="5">
    <source>
        <dbReference type="ARBA" id="ARBA00022475"/>
    </source>
</evidence>
<evidence type="ECO:0000256" key="10">
    <source>
        <dbReference type="ARBA" id="ARBA00022927"/>
    </source>
</evidence>
<evidence type="ECO:0000313" key="17">
    <source>
        <dbReference type="EMBL" id="ACL71326.1"/>
    </source>
</evidence>
<dbReference type="AlphaFoldDB" id="B8GU43"/>
<feature type="domain" description="Type II secretion system protein GspF" evidence="16">
    <location>
        <begin position="273"/>
        <end position="395"/>
    </location>
</feature>
<evidence type="ECO:0000256" key="12">
    <source>
        <dbReference type="ARBA" id="ARBA00023136"/>
    </source>
</evidence>
<keyword evidence="6" id="KW-0997">Cell inner membrane</keyword>
<evidence type="ECO:0000256" key="15">
    <source>
        <dbReference type="SAM" id="Phobius"/>
    </source>
</evidence>
<dbReference type="InterPro" id="IPR018076">
    <property type="entry name" value="T2SS_GspF_dom"/>
</dbReference>
<evidence type="ECO:0000259" key="16">
    <source>
        <dbReference type="Pfam" id="PF00482"/>
    </source>
</evidence>
<keyword evidence="12 15" id="KW-0472">Membrane</keyword>
<dbReference type="STRING" id="396588.Tgr7_0227"/>
<dbReference type="GO" id="GO:0015628">
    <property type="term" value="P:protein secretion by the type II secretion system"/>
    <property type="evidence" value="ECO:0007669"/>
    <property type="project" value="InterPro"/>
</dbReference>
<dbReference type="HOGENOM" id="CLU_035032_0_1_6"/>
<comment type="function">
    <text evidence="1">Component of the type II secretion system inner membrane complex required for the energy-dependent secretion of extracellular factors such as proteases and toxins from the periplasm.</text>
</comment>
<dbReference type="OrthoDB" id="9805682at2"/>
<comment type="subcellular location">
    <subcellularLocation>
        <location evidence="2 14">Cell inner membrane</location>
        <topology evidence="2 14">Multi-pass membrane protein</topology>
    </subcellularLocation>
</comment>
<proteinExistence type="inferred from homology"/>
<evidence type="ECO:0000256" key="9">
    <source>
        <dbReference type="ARBA" id="ARBA00022837"/>
    </source>
</evidence>
<dbReference type="PRINTS" id="PR00812">
    <property type="entry name" value="BCTERIALGSPF"/>
</dbReference>
<keyword evidence="18" id="KW-1185">Reference proteome</keyword>
<comment type="similarity">
    <text evidence="3 14">Belongs to the GSP F family.</text>
</comment>
<dbReference type="PANTHER" id="PTHR30012">
    <property type="entry name" value="GENERAL SECRETION PATHWAY PROTEIN"/>
    <property type="match status" value="1"/>
</dbReference>
<dbReference type="InterPro" id="IPR003004">
    <property type="entry name" value="GspF/PilC"/>
</dbReference>
<feature type="transmembrane region" description="Helical" evidence="15">
    <location>
        <begin position="376"/>
        <end position="397"/>
    </location>
</feature>
<keyword evidence="5" id="KW-1003">Cell membrane</keyword>
<keyword evidence="11 15" id="KW-1133">Transmembrane helix</keyword>
<evidence type="ECO:0000256" key="11">
    <source>
        <dbReference type="ARBA" id="ARBA00022989"/>
    </source>
</evidence>
<evidence type="ECO:0000256" key="4">
    <source>
        <dbReference type="ARBA" id="ARBA00022448"/>
    </source>
</evidence>
<dbReference type="eggNOG" id="COG1459">
    <property type="taxonomic scope" value="Bacteria"/>
</dbReference>
<dbReference type="PANTHER" id="PTHR30012:SF0">
    <property type="entry name" value="TYPE II SECRETION SYSTEM PROTEIN F-RELATED"/>
    <property type="match status" value="1"/>
</dbReference>
<dbReference type="FunFam" id="1.20.81.30:FF:000001">
    <property type="entry name" value="Type II secretion system protein F"/>
    <property type="match status" value="2"/>
</dbReference>
<keyword evidence="7 14" id="KW-0812">Transmembrane</keyword>
<evidence type="ECO:0000256" key="1">
    <source>
        <dbReference type="ARBA" id="ARBA00002684"/>
    </source>
</evidence>
<keyword evidence="8" id="KW-0479">Metal-binding</keyword>
<feature type="domain" description="Type II secretion system protein GspF" evidence="16">
    <location>
        <begin position="71"/>
        <end position="193"/>
    </location>
</feature>
<dbReference type="Proteomes" id="UP000002383">
    <property type="component" value="Chromosome"/>
</dbReference>
<keyword evidence="4 14" id="KW-0813">Transport</keyword>
<organism evidence="17 18">
    <name type="scientific">Thioalkalivibrio sulfidiphilus (strain HL-EbGR7)</name>
    <dbReference type="NCBI Taxonomy" id="396588"/>
    <lineage>
        <taxon>Bacteria</taxon>
        <taxon>Pseudomonadati</taxon>
        <taxon>Pseudomonadota</taxon>
        <taxon>Gammaproteobacteria</taxon>
        <taxon>Chromatiales</taxon>
        <taxon>Ectothiorhodospiraceae</taxon>
        <taxon>Thioalkalivibrio</taxon>
    </lineage>
</organism>
<dbReference type="NCBIfam" id="TIGR02120">
    <property type="entry name" value="GspF"/>
    <property type="match status" value="1"/>
</dbReference>
<evidence type="ECO:0000256" key="2">
    <source>
        <dbReference type="ARBA" id="ARBA00004429"/>
    </source>
</evidence>
<dbReference type="InterPro" id="IPR001992">
    <property type="entry name" value="T2SS_GspF/T4SS_PilC_CS"/>
</dbReference>
<sequence>MPAFEYTALNPKGREVRGVLEGDTPRQVRQQLREGGLTPLEVEEVKSREGRRVRMPGLGRGIGAMDLALLTRQLATLVRSGLPIEEALGTVARQSEKPRIRSMLMAVRTRVMEGHTLARGLSDFPHVFPDIYRTTVEAGEQSGHLEVVLERLADYTENRQQMRQKIQLALFYPAILTAMALLVTIALLAYVVPEVVQVFEGIGQELPWLTRTLIAVSDGLRDYGLWMLLGLVLAGMAVGWLLKKPGPRTAWHRVILRMPLAGRMARGMNTARFARTLSILSASGVSVLEALRISAQVVASLPMRDAIQTVAQRVREGSGIGNALERTGYFPPITVHLIKSGEASGSLDAMLERAAVNQERELEARIGMIMGILEPVLILVMGLVVLVIVLAILLPIFELNQLVN</sequence>
<feature type="transmembrane region" description="Helical" evidence="15">
    <location>
        <begin position="223"/>
        <end position="242"/>
    </location>
</feature>
<feature type="transmembrane region" description="Helical" evidence="15">
    <location>
        <begin position="169"/>
        <end position="192"/>
    </location>
</feature>
<evidence type="ECO:0000256" key="13">
    <source>
        <dbReference type="ARBA" id="ARBA00030750"/>
    </source>
</evidence>
<dbReference type="Pfam" id="PF00482">
    <property type="entry name" value="T2SSF"/>
    <property type="match status" value="2"/>
</dbReference>
<evidence type="ECO:0000256" key="7">
    <source>
        <dbReference type="ARBA" id="ARBA00022692"/>
    </source>
</evidence>
<dbReference type="GO" id="GO:0015627">
    <property type="term" value="C:type II protein secretion system complex"/>
    <property type="evidence" value="ECO:0007669"/>
    <property type="project" value="InterPro"/>
</dbReference>
<keyword evidence="10" id="KW-0653">Protein transport</keyword>
<accession>B8GU43</accession>
<dbReference type="Gene3D" id="1.20.81.30">
    <property type="entry name" value="Type II secretion system (T2SS), domain F"/>
    <property type="match status" value="2"/>
</dbReference>
<dbReference type="RefSeq" id="WP_012636815.1">
    <property type="nucleotide sequence ID" value="NC_011901.1"/>
</dbReference>
<name>B8GU43_THISH</name>
<evidence type="ECO:0000256" key="3">
    <source>
        <dbReference type="ARBA" id="ARBA00005745"/>
    </source>
</evidence>
<dbReference type="InterPro" id="IPR042094">
    <property type="entry name" value="T2SS_GspF_sf"/>
</dbReference>
<evidence type="ECO:0000256" key="14">
    <source>
        <dbReference type="RuleBase" id="RU003923"/>
    </source>
</evidence>
<dbReference type="KEGG" id="tgr:Tgr7_0227"/>
<dbReference type="InterPro" id="IPR011850">
    <property type="entry name" value="T2SS_GspF"/>
</dbReference>
<gene>
    <name evidence="17" type="ordered locus">Tgr7_0227</name>
</gene>
<dbReference type="GO" id="GO:0046872">
    <property type="term" value="F:metal ion binding"/>
    <property type="evidence" value="ECO:0007669"/>
    <property type="project" value="UniProtKB-KW"/>
</dbReference>
<dbReference type="EMBL" id="CP001339">
    <property type="protein sequence ID" value="ACL71326.1"/>
    <property type="molecule type" value="Genomic_DNA"/>
</dbReference>
<dbReference type="GO" id="GO:0005886">
    <property type="term" value="C:plasma membrane"/>
    <property type="evidence" value="ECO:0007669"/>
    <property type="project" value="UniProtKB-SubCell"/>
</dbReference>
<evidence type="ECO:0000256" key="6">
    <source>
        <dbReference type="ARBA" id="ARBA00022519"/>
    </source>
</evidence>
<protein>
    <recommendedName>
        <fullName evidence="13">General secretion pathway protein F</fullName>
    </recommendedName>
</protein>
<evidence type="ECO:0000313" key="18">
    <source>
        <dbReference type="Proteomes" id="UP000002383"/>
    </source>
</evidence>
<evidence type="ECO:0000256" key="8">
    <source>
        <dbReference type="ARBA" id="ARBA00022723"/>
    </source>
</evidence>
<dbReference type="PROSITE" id="PS00874">
    <property type="entry name" value="T2SP_F"/>
    <property type="match status" value="1"/>
</dbReference>